<dbReference type="EMBL" id="PDNB01000011">
    <property type="protein sequence ID" value="PGH17307.1"/>
    <property type="molecule type" value="Genomic_DNA"/>
</dbReference>
<feature type="compositionally biased region" description="Polar residues" evidence="1">
    <location>
        <begin position="22"/>
        <end position="38"/>
    </location>
</feature>
<sequence>MNPGKHHFIYRWLDGVAKEADSAQNISSPTKSQPLKTQPSRDHYHLRIYKCKLLTGETIRRSKRRQKEGCEDGAESLSKKARIQGGDLDTMGTSITAYDQAHTHGPTFSDRSNALATYTQRRRLAHATPKLLFVPFGRQNQPESVRKLFRHLMQGSLADLPDSLKILVEQKYPGEIIPPPWENEIPHVTPTSEQLRLWESVTAAYGNAIVAQSKFYTEDIFQEPLLKLLRSPTASKNDNAFRIYPIGTARIVDPSPVPHLDGHPVYKKVDVAVSFSGEDETTSQTDHSQIGHLPQLLAVELKPRTALTMDPLFNWGYGWLQASQGSRSFRSSPPKLLEGNTQTQLPP</sequence>
<comment type="caution">
    <text evidence="2">The sequence shown here is derived from an EMBL/GenBank/DDBJ whole genome shotgun (WGS) entry which is preliminary data.</text>
</comment>
<protein>
    <submittedName>
        <fullName evidence="2">Uncharacterized protein</fullName>
    </submittedName>
</protein>
<evidence type="ECO:0000313" key="3">
    <source>
        <dbReference type="Proteomes" id="UP000223968"/>
    </source>
</evidence>
<dbReference type="Proteomes" id="UP000223968">
    <property type="component" value="Unassembled WGS sequence"/>
</dbReference>
<accession>A0A2B7Y9M5</accession>
<name>A0A2B7Y9M5_9EURO</name>
<gene>
    <name evidence="2" type="ORF">AJ79_01191</name>
</gene>
<reference evidence="2 3" key="1">
    <citation type="submission" date="2017-10" db="EMBL/GenBank/DDBJ databases">
        <title>Comparative genomics in systemic dimorphic fungi from Ajellomycetaceae.</title>
        <authorList>
            <person name="Munoz J.F."/>
            <person name="Mcewen J.G."/>
            <person name="Clay O.K."/>
            <person name="Cuomo C.A."/>
        </authorList>
    </citation>
    <scope>NUCLEOTIDE SEQUENCE [LARGE SCALE GENOMIC DNA]</scope>
    <source>
        <strain evidence="2 3">UAMH5409</strain>
    </source>
</reference>
<dbReference type="AlphaFoldDB" id="A0A2B7Y9M5"/>
<feature type="region of interest" description="Disordered" evidence="1">
    <location>
        <begin position="21"/>
        <end position="41"/>
    </location>
</feature>
<evidence type="ECO:0000313" key="2">
    <source>
        <dbReference type="EMBL" id="PGH17307.1"/>
    </source>
</evidence>
<organism evidence="2 3">
    <name type="scientific">Helicocarpus griseus UAMH5409</name>
    <dbReference type="NCBI Taxonomy" id="1447875"/>
    <lineage>
        <taxon>Eukaryota</taxon>
        <taxon>Fungi</taxon>
        <taxon>Dikarya</taxon>
        <taxon>Ascomycota</taxon>
        <taxon>Pezizomycotina</taxon>
        <taxon>Eurotiomycetes</taxon>
        <taxon>Eurotiomycetidae</taxon>
        <taxon>Onygenales</taxon>
        <taxon>Ajellomycetaceae</taxon>
        <taxon>Helicocarpus</taxon>
    </lineage>
</organism>
<dbReference type="STRING" id="1447875.A0A2B7Y9M5"/>
<feature type="region of interest" description="Disordered" evidence="1">
    <location>
        <begin position="328"/>
        <end position="347"/>
    </location>
</feature>
<proteinExistence type="predicted"/>
<keyword evidence="3" id="KW-1185">Reference proteome</keyword>
<evidence type="ECO:0000256" key="1">
    <source>
        <dbReference type="SAM" id="MobiDB-lite"/>
    </source>
</evidence>